<protein>
    <recommendedName>
        <fullName evidence="2">Big-1 domain-containing protein</fullName>
    </recommendedName>
</protein>
<name>A0ABX3U746_9GAMM</name>
<sequence length="412" mass="41499">MYSISFTALSSNQLVGPNGTANRVAAKVVDSNGVATAGLKLTWSADNGANLDLTVNPATTDANGQAVAYVFSNTVGNANLTATLADGTSASTVINFVAKPETPPVTTPVGPFSISLLSRTSNQLAGPNGSANTVAATVLDSTGAAAAGQTLTWSADNGANLDITVNPATTDANGQAVAYVFSNNVGNANLTATLADGTSASTVINFVAKPETPPVTTPVGPFSISLLSRTSNQLAGPNGSANTVAATVLDSTGAAAAGQTLTWSADNGANLDLTVNPATTDANGQAVAYVFSNTVGNANLTATLADGTFASEIITFVSKTALPGTGDDSLTAFKTDVATFIAYVQQQLDSVGQNVEAALSQLGASVTQSSVTDALSAFETNDETFNGYVEQNVSTLNQNLSAAFLQLKTKYQ</sequence>
<feature type="domain" description="Big-1" evidence="2">
    <location>
        <begin position="224"/>
        <end position="317"/>
    </location>
</feature>
<reference evidence="3 4" key="1">
    <citation type="journal article" date="2017" name="Int. J. Syst. Evol. Microbiol.">
        <title>Rouxiella badensis sp. nov. and Rouxiella silvae sp. nov. isolated from peat bog soil in Germany and emendation of the genus description.</title>
        <authorList>
            <person name="Le Fleche-Mateos A."/>
            <person name="Kugler J.H."/>
            <person name="Hansen S.H."/>
            <person name="Syldatk C."/>
            <person name="Hausmann R."/>
            <person name="Lomprez F."/>
            <person name="Vandenbogaert M."/>
            <person name="Manuguerra J.C."/>
            <person name="Grimont P.A."/>
        </authorList>
    </citation>
    <scope>NUCLEOTIDE SEQUENCE [LARGE SCALE GENOMIC DNA]</scope>
    <source>
        <strain evidence="3 4">213</strain>
    </source>
</reference>
<proteinExistence type="inferred from homology"/>
<evidence type="ECO:0000259" key="2">
    <source>
        <dbReference type="PROSITE" id="PS51127"/>
    </source>
</evidence>
<dbReference type="InterPro" id="IPR003344">
    <property type="entry name" value="Big_1_dom"/>
</dbReference>
<evidence type="ECO:0000313" key="4">
    <source>
        <dbReference type="Proteomes" id="UP000192722"/>
    </source>
</evidence>
<evidence type="ECO:0000313" key="3">
    <source>
        <dbReference type="EMBL" id="ORJ23137.1"/>
    </source>
</evidence>
<dbReference type="SUPFAM" id="SSF49373">
    <property type="entry name" value="Invasin/intimin cell-adhesion fragments"/>
    <property type="match status" value="3"/>
</dbReference>
<dbReference type="Proteomes" id="UP000192722">
    <property type="component" value="Unassembled WGS sequence"/>
</dbReference>
<organism evidence="3 4">
    <name type="scientific">Rouxiella silvae</name>
    <dbReference type="NCBI Taxonomy" id="1646373"/>
    <lineage>
        <taxon>Bacteria</taxon>
        <taxon>Pseudomonadati</taxon>
        <taxon>Pseudomonadota</taxon>
        <taxon>Gammaproteobacteria</taxon>
        <taxon>Enterobacterales</taxon>
        <taxon>Yersiniaceae</taxon>
        <taxon>Rouxiella</taxon>
    </lineage>
</organism>
<comment type="caution">
    <text evidence="3">The sequence shown here is derived from an EMBL/GenBank/DDBJ whole genome shotgun (WGS) entry which is preliminary data.</text>
</comment>
<dbReference type="EMBL" id="MRWD01000001">
    <property type="protein sequence ID" value="ORJ23137.1"/>
    <property type="molecule type" value="Genomic_DNA"/>
</dbReference>
<feature type="domain" description="Big-1" evidence="2">
    <location>
        <begin position="3"/>
        <end position="97"/>
    </location>
</feature>
<feature type="domain" description="Big-1" evidence="2">
    <location>
        <begin position="114"/>
        <end position="207"/>
    </location>
</feature>
<keyword evidence="4" id="KW-1185">Reference proteome</keyword>
<dbReference type="SMART" id="SM00634">
    <property type="entry name" value="BID_1"/>
    <property type="match status" value="3"/>
</dbReference>
<dbReference type="PROSITE" id="PS51127">
    <property type="entry name" value="BIG1"/>
    <property type="match status" value="3"/>
</dbReference>
<accession>A0ABX3U746</accession>
<dbReference type="InterPro" id="IPR013783">
    <property type="entry name" value="Ig-like_fold"/>
</dbReference>
<comment type="similarity">
    <text evidence="1">Belongs to the intimin/invasin family.</text>
</comment>
<dbReference type="RefSeq" id="WP_084981922.1">
    <property type="nucleotide sequence ID" value="NZ_MRWD01000001.1"/>
</dbReference>
<evidence type="ECO:0000256" key="1">
    <source>
        <dbReference type="ARBA" id="ARBA00010116"/>
    </source>
</evidence>
<dbReference type="InterPro" id="IPR008964">
    <property type="entry name" value="Invasin/intimin_cell_adhesion"/>
</dbReference>
<dbReference type="Gene3D" id="2.60.40.10">
    <property type="entry name" value="Immunoglobulins"/>
    <property type="match status" value="3"/>
</dbReference>
<gene>
    <name evidence="3" type="ORF">BS639_00040</name>
</gene>
<dbReference type="Pfam" id="PF02369">
    <property type="entry name" value="Big_1"/>
    <property type="match status" value="3"/>
</dbReference>